<reference evidence="2 3" key="1">
    <citation type="journal article" date="2010" name="Stand. Genomic Sci.">
        <title>Complete genome sequence of Geodermatophilus obscurus type strain (G-20).</title>
        <authorList>
            <person name="Ivanova N."/>
            <person name="Sikorski J."/>
            <person name="Jando M."/>
            <person name="Munk C."/>
            <person name="Lapidus A."/>
            <person name="Glavina Del Rio T."/>
            <person name="Copeland A."/>
            <person name="Tice H."/>
            <person name="Cheng J.-F."/>
            <person name="Lucas S."/>
            <person name="Chen F."/>
            <person name="Nolan M."/>
            <person name="Bruce D."/>
            <person name="Goodwin L."/>
            <person name="Pitluck S."/>
            <person name="Mavromatis K."/>
            <person name="Mikhailova N."/>
            <person name="Pati A."/>
            <person name="Chen A."/>
            <person name="Palaniappan K."/>
            <person name="Land M."/>
            <person name="Hauser L."/>
            <person name="Chang Y.-J."/>
            <person name="Jeffries C.D."/>
            <person name="Meincke L."/>
            <person name="Brettin T."/>
            <person name="Detter J.C."/>
            <person name="Detter J.C."/>
            <person name="Rohde M."/>
            <person name="Goeker M."/>
            <person name="Bristow J."/>
            <person name="Eisen J.A."/>
            <person name="Markowitz V."/>
            <person name="Hugenholtz P."/>
            <person name="Kyrpides N.C."/>
            <person name="Klenk H.-P."/>
        </authorList>
    </citation>
    <scope>NUCLEOTIDE SEQUENCE [LARGE SCALE GENOMIC DNA]</scope>
    <source>
        <strain evidence="3">ATCC 25078 / DSM 43160 / JCM 3152 / KCC A-0152 / KCTC 9177 / NBRC 13315 / NRRL B-3577 / G-20</strain>
    </source>
</reference>
<evidence type="ECO:0000313" key="3">
    <source>
        <dbReference type="Proteomes" id="UP000001382"/>
    </source>
</evidence>
<accession>D2S486</accession>
<dbReference type="AlphaFoldDB" id="D2S486"/>
<dbReference type="OrthoDB" id="5190949at2"/>
<feature type="region of interest" description="Disordered" evidence="1">
    <location>
        <begin position="1"/>
        <end position="46"/>
    </location>
</feature>
<dbReference type="RefSeq" id="WP_012948511.1">
    <property type="nucleotide sequence ID" value="NC_013757.1"/>
</dbReference>
<gene>
    <name evidence="2" type="ordered locus">Gobs_2402</name>
</gene>
<dbReference type="Proteomes" id="UP000001382">
    <property type="component" value="Chromosome"/>
</dbReference>
<dbReference type="HOGENOM" id="CLU_2129860_0_0_11"/>
<name>D2S486_GEOOG</name>
<reference evidence="3" key="2">
    <citation type="submission" date="2010-01" db="EMBL/GenBank/DDBJ databases">
        <title>The complete genome of Geodermatophilus obscurus DSM 43160.</title>
        <authorList>
            <consortium name="US DOE Joint Genome Institute (JGI-PGF)"/>
            <person name="Lucas S."/>
            <person name="Copeland A."/>
            <person name="Lapidus A."/>
            <person name="Glavina del Rio T."/>
            <person name="Dalin E."/>
            <person name="Tice H."/>
            <person name="Bruce D."/>
            <person name="Goodwin L."/>
            <person name="Pitluck S."/>
            <person name="Kyrpides N."/>
            <person name="Mavromatis K."/>
            <person name="Ivanova N."/>
            <person name="Munk A.C."/>
            <person name="Brettin T."/>
            <person name="Detter J.C."/>
            <person name="Han C."/>
            <person name="Larimer F."/>
            <person name="Land M."/>
            <person name="Hauser L."/>
            <person name="Markowitz V."/>
            <person name="Cheng J.-F."/>
            <person name="Hugenholtz P."/>
            <person name="Woyke T."/>
            <person name="Wu D."/>
            <person name="Jando M."/>
            <person name="Schneider S."/>
            <person name="Klenk H.-P."/>
            <person name="Eisen J.A."/>
        </authorList>
    </citation>
    <scope>NUCLEOTIDE SEQUENCE [LARGE SCALE GENOMIC DNA]</scope>
    <source>
        <strain evidence="3">ATCC 25078 / DSM 43160 / JCM 3152 / KCC A-0152 / KCTC 9177 / NBRC 13315 / NRRL B-3577 / G-20</strain>
    </source>
</reference>
<proteinExistence type="predicted"/>
<dbReference type="EMBL" id="CP001867">
    <property type="protein sequence ID" value="ADB75076.1"/>
    <property type="molecule type" value="Genomic_DNA"/>
</dbReference>
<protein>
    <submittedName>
        <fullName evidence="2">Uncharacterized protein</fullName>
    </submittedName>
</protein>
<dbReference type="KEGG" id="gob:Gobs_2402"/>
<evidence type="ECO:0000313" key="2">
    <source>
        <dbReference type="EMBL" id="ADB75076.1"/>
    </source>
</evidence>
<evidence type="ECO:0000256" key="1">
    <source>
        <dbReference type="SAM" id="MobiDB-lite"/>
    </source>
</evidence>
<sequence length="113" mass="12076">MSAPALTFLAPPPTGYDHDDSATDVWSSSTAPTRPAGPPLRDRQAPVLRMTRGAREAATGMGIADADIQRCLDAPDDVSPHPDTPARTRFRRGSLVVLAGADGMVLRVSRRNR</sequence>
<keyword evidence="3" id="KW-1185">Reference proteome</keyword>
<organism evidence="2 3">
    <name type="scientific">Geodermatophilus obscurus (strain ATCC 25078 / DSM 43160 / JCM 3152 / CCUG 61914 / KCC A-0152 / KCTC 9177 / NBRC 13315 / NRRL B-3577 / G-20)</name>
    <dbReference type="NCBI Taxonomy" id="526225"/>
    <lineage>
        <taxon>Bacteria</taxon>
        <taxon>Bacillati</taxon>
        <taxon>Actinomycetota</taxon>
        <taxon>Actinomycetes</taxon>
        <taxon>Geodermatophilales</taxon>
        <taxon>Geodermatophilaceae</taxon>
        <taxon>Geodermatophilus</taxon>
    </lineage>
</organism>